<name>A0AB34K5Z6_PRYPA</name>
<dbReference type="AlphaFoldDB" id="A0AB34K5Z6"/>
<dbReference type="EMBL" id="JBGBPQ010000002">
    <property type="protein sequence ID" value="KAL1528401.1"/>
    <property type="molecule type" value="Genomic_DNA"/>
</dbReference>
<reference evidence="3 4" key="1">
    <citation type="journal article" date="2024" name="Science">
        <title>Giant polyketide synthase enzymes in the biosynthesis of giant marine polyether toxins.</title>
        <authorList>
            <person name="Fallon T.R."/>
            <person name="Shende V.V."/>
            <person name="Wierzbicki I.H."/>
            <person name="Pendleton A.L."/>
            <person name="Watervoot N.F."/>
            <person name="Auber R.P."/>
            <person name="Gonzalez D.J."/>
            <person name="Wisecaver J.H."/>
            <person name="Moore B.S."/>
        </authorList>
    </citation>
    <scope>NUCLEOTIDE SEQUENCE [LARGE SCALE GENOMIC DNA]</scope>
    <source>
        <strain evidence="3 4">12B1</strain>
    </source>
</reference>
<keyword evidence="4" id="KW-1185">Reference proteome</keyword>
<sequence length="594" mass="64785">MSTSLLIVVPVHQEEGWSAPSNVEAKARLESHLTTPKSPEELKVAEERAHVLHQLHVDAVKRRAQRDLERVAEAERRRLHIEAAMKQRLAEKVAQSEKKLSLKRESQEMEAAEKRARRERLREAFFAARADMAMSEKQREVMLAERHANAASKRDKLLQATVNKAQFEVKHAIAVAAATKEKERTSAEEAGATLDAKLAAASERRLDLLHSPPKSSLASPPKSPHTSTAKKSSRARARQVAQLFNEQSVTLEFKRKKLCEAMDKALAARNARLDATIRRAAAYKEKMERARDAKEAQQNVEELAHQICEKGQAAAVRRMLHLKATVKKPSPQVITVPFQRHGVPAPPHLVERLSAVPSHSADAIAARHRRAAEARASQLFSKLSKLSSQVARVEAAKARRAAATRALATKTATKAASAARLVAEARSRRVSRALSNRERLVLAAVKRVTLRSLRLGAMLEKTQRRHLAATAAAATPPPTAVAARAAKVAARRAEQDGAVLARGKALAEREARAHARRASLLSGRVAMAKMSAIRRSQPAKLAVSAEGGVNVVESGETEDKEDAVLVNSSKADEATGKGLIRSLVDSLLARVIGC</sequence>
<feature type="region of interest" description="Disordered" evidence="2">
    <location>
        <begin position="210"/>
        <end position="238"/>
    </location>
</feature>
<evidence type="ECO:0000256" key="1">
    <source>
        <dbReference type="SAM" id="Coils"/>
    </source>
</evidence>
<evidence type="ECO:0000256" key="2">
    <source>
        <dbReference type="SAM" id="MobiDB-lite"/>
    </source>
</evidence>
<keyword evidence="1" id="KW-0175">Coiled coil</keyword>
<protein>
    <submittedName>
        <fullName evidence="3">Uncharacterized protein</fullName>
    </submittedName>
</protein>
<comment type="caution">
    <text evidence="3">The sequence shown here is derived from an EMBL/GenBank/DDBJ whole genome shotgun (WGS) entry which is preliminary data.</text>
</comment>
<dbReference type="Proteomes" id="UP001515480">
    <property type="component" value="Unassembled WGS sequence"/>
</dbReference>
<evidence type="ECO:0000313" key="4">
    <source>
        <dbReference type="Proteomes" id="UP001515480"/>
    </source>
</evidence>
<accession>A0AB34K5Z6</accession>
<evidence type="ECO:0000313" key="3">
    <source>
        <dbReference type="EMBL" id="KAL1528401.1"/>
    </source>
</evidence>
<proteinExistence type="predicted"/>
<feature type="coiled-coil region" evidence="1">
    <location>
        <begin position="57"/>
        <end position="124"/>
    </location>
</feature>
<feature type="compositionally biased region" description="Low complexity" evidence="2">
    <location>
        <begin position="210"/>
        <end position="220"/>
    </location>
</feature>
<feature type="coiled-coil region" evidence="1">
    <location>
        <begin position="273"/>
        <end position="306"/>
    </location>
</feature>
<organism evidence="3 4">
    <name type="scientific">Prymnesium parvum</name>
    <name type="common">Toxic golden alga</name>
    <dbReference type="NCBI Taxonomy" id="97485"/>
    <lineage>
        <taxon>Eukaryota</taxon>
        <taxon>Haptista</taxon>
        <taxon>Haptophyta</taxon>
        <taxon>Prymnesiophyceae</taxon>
        <taxon>Prymnesiales</taxon>
        <taxon>Prymnesiaceae</taxon>
        <taxon>Prymnesium</taxon>
    </lineage>
</organism>
<gene>
    <name evidence="3" type="ORF">AB1Y20_009750</name>
</gene>